<dbReference type="Pfam" id="PF04264">
    <property type="entry name" value="YceI"/>
    <property type="match status" value="1"/>
</dbReference>
<organism evidence="2 3">
    <name type="scientific">Lutibacter maritimus</name>
    <dbReference type="NCBI Taxonomy" id="593133"/>
    <lineage>
        <taxon>Bacteria</taxon>
        <taxon>Pseudomonadati</taxon>
        <taxon>Bacteroidota</taxon>
        <taxon>Flavobacteriia</taxon>
        <taxon>Flavobacteriales</taxon>
        <taxon>Flavobacteriaceae</taxon>
        <taxon>Lutibacter</taxon>
    </lineage>
</organism>
<dbReference type="AlphaFoldDB" id="A0A1I6S9H4"/>
<evidence type="ECO:0000313" key="2">
    <source>
        <dbReference type="EMBL" id="SFS73540.1"/>
    </source>
</evidence>
<dbReference type="Gene3D" id="2.40.128.110">
    <property type="entry name" value="Lipid/polyisoprenoid-binding, YceI-like"/>
    <property type="match status" value="1"/>
</dbReference>
<dbReference type="SUPFAM" id="SSF101874">
    <property type="entry name" value="YceI-like"/>
    <property type="match status" value="1"/>
</dbReference>
<dbReference type="OrthoDB" id="5292899at2"/>
<accession>A0A1I6S9H4</accession>
<evidence type="ECO:0000313" key="3">
    <source>
        <dbReference type="Proteomes" id="UP000199312"/>
    </source>
</evidence>
<name>A0A1I6S9H4_9FLAO</name>
<dbReference type="PROSITE" id="PS51257">
    <property type="entry name" value="PROKAR_LIPOPROTEIN"/>
    <property type="match status" value="1"/>
</dbReference>
<dbReference type="InterPro" id="IPR036761">
    <property type="entry name" value="TTHA0802/YceI-like_sf"/>
</dbReference>
<dbReference type="RefSeq" id="WP_090228634.1">
    <property type="nucleotide sequence ID" value="NZ_FOZP01000008.1"/>
</dbReference>
<protein>
    <submittedName>
        <fullName evidence="2">YceI-like domain-containing protein</fullName>
    </submittedName>
</protein>
<dbReference type="STRING" id="593133.SAMN04488006_2838"/>
<keyword evidence="3" id="KW-1185">Reference proteome</keyword>
<dbReference type="InterPro" id="IPR007372">
    <property type="entry name" value="Lipid/polyisoprenoid-bd_YceI"/>
</dbReference>
<evidence type="ECO:0000259" key="1">
    <source>
        <dbReference type="Pfam" id="PF04264"/>
    </source>
</evidence>
<gene>
    <name evidence="2" type="ORF">SAMN04488006_2838</name>
</gene>
<dbReference type="EMBL" id="FOZP01000008">
    <property type="protein sequence ID" value="SFS73540.1"/>
    <property type="molecule type" value="Genomic_DNA"/>
</dbReference>
<reference evidence="3" key="1">
    <citation type="submission" date="2016-10" db="EMBL/GenBank/DDBJ databases">
        <authorList>
            <person name="Varghese N."/>
            <person name="Submissions S."/>
        </authorList>
    </citation>
    <scope>NUCLEOTIDE SEQUENCE [LARGE SCALE GENOMIC DNA]</scope>
    <source>
        <strain evidence="3">DSM 24450</strain>
    </source>
</reference>
<dbReference type="Proteomes" id="UP000199312">
    <property type="component" value="Unassembled WGS sequence"/>
</dbReference>
<sequence>MIKKVITLSFLILVIFFSCKETPKKEIENKAKTFTIDSKTTSIKWIAYKTTSKVPVKGEFTEVEIDSLKTGNTAIETLNNLKFKIPVNSLHTNDTIRDGKLKKFFFGTMENTTNILGEIHMQNENSGSVDITMNGITQTLPITYVVDGQMVTIEAVMDLDNWKAQAAITALNTVCAELHTGEDGISKTWSEVKIEVATYLK</sequence>
<feature type="domain" description="Lipid/polyisoprenoid-binding YceI-like" evidence="1">
    <location>
        <begin position="34"/>
        <end position="168"/>
    </location>
</feature>
<proteinExistence type="predicted"/>